<feature type="coiled-coil region" evidence="1">
    <location>
        <begin position="125"/>
        <end position="157"/>
    </location>
</feature>
<dbReference type="Proteomes" id="UP000266841">
    <property type="component" value="Unassembled WGS sequence"/>
</dbReference>
<feature type="transmembrane region" description="Helical" evidence="3">
    <location>
        <begin position="224"/>
        <end position="244"/>
    </location>
</feature>
<evidence type="ECO:0000256" key="3">
    <source>
        <dbReference type="SAM" id="Phobius"/>
    </source>
</evidence>
<comment type="caution">
    <text evidence="5">The sequence shown here is derived from an EMBL/GenBank/DDBJ whole genome shotgun (WGS) entry which is preliminary data.</text>
</comment>
<dbReference type="OrthoDB" id="44565at2759"/>
<keyword evidence="4" id="KW-0732">Signal</keyword>
<keyword evidence="3" id="KW-0812">Transmembrane</keyword>
<gene>
    <name evidence="5" type="ORF">THAOC_15642</name>
</gene>
<accession>K0SRS2</accession>
<dbReference type="eggNOG" id="ENOG502SWJ3">
    <property type="taxonomic scope" value="Eukaryota"/>
</dbReference>
<feature type="chain" id="PRO_5003837301" evidence="4">
    <location>
        <begin position="21"/>
        <end position="353"/>
    </location>
</feature>
<evidence type="ECO:0000313" key="5">
    <source>
        <dbReference type="EMBL" id="EJK63686.1"/>
    </source>
</evidence>
<keyword evidence="3" id="KW-1133">Transmembrane helix</keyword>
<name>K0SRS2_THAOC</name>
<evidence type="ECO:0000256" key="1">
    <source>
        <dbReference type="SAM" id="Coils"/>
    </source>
</evidence>
<keyword evidence="6" id="KW-1185">Reference proteome</keyword>
<protein>
    <submittedName>
        <fullName evidence="5">Uncharacterized protein</fullName>
    </submittedName>
</protein>
<dbReference type="EMBL" id="AGNL01018069">
    <property type="protein sequence ID" value="EJK63686.1"/>
    <property type="molecule type" value="Genomic_DNA"/>
</dbReference>
<keyword evidence="3" id="KW-0472">Membrane</keyword>
<feature type="region of interest" description="Disordered" evidence="2">
    <location>
        <begin position="50"/>
        <end position="73"/>
    </location>
</feature>
<proteinExistence type="predicted"/>
<feature type="compositionally biased region" description="Basic and acidic residues" evidence="2">
    <location>
        <begin position="60"/>
        <end position="70"/>
    </location>
</feature>
<evidence type="ECO:0000256" key="2">
    <source>
        <dbReference type="SAM" id="MobiDB-lite"/>
    </source>
</evidence>
<feature type="non-terminal residue" evidence="5">
    <location>
        <position position="353"/>
    </location>
</feature>
<keyword evidence="1" id="KW-0175">Coiled coil</keyword>
<evidence type="ECO:0000313" key="6">
    <source>
        <dbReference type="Proteomes" id="UP000266841"/>
    </source>
</evidence>
<evidence type="ECO:0000256" key="4">
    <source>
        <dbReference type="SAM" id="SignalP"/>
    </source>
</evidence>
<dbReference type="AlphaFoldDB" id="K0SRS2"/>
<organism evidence="5 6">
    <name type="scientific">Thalassiosira oceanica</name>
    <name type="common">Marine diatom</name>
    <dbReference type="NCBI Taxonomy" id="159749"/>
    <lineage>
        <taxon>Eukaryota</taxon>
        <taxon>Sar</taxon>
        <taxon>Stramenopiles</taxon>
        <taxon>Ochrophyta</taxon>
        <taxon>Bacillariophyta</taxon>
        <taxon>Coscinodiscophyceae</taxon>
        <taxon>Thalassiosirophycidae</taxon>
        <taxon>Thalassiosirales</taxon>
        <taxon>Thalassiosiraceae</taxon>
        <taxon>Thalassiosira</taxon>
    </lineage>
</organism>
<feature type="signal peptide" evidence="4">
    <location>
        <begin position="1"/>
        <end position="20"/>
    </location>
</feature>
<reference evidence="5 6" key="1">
    <citation type="journal article" date="2012" name="Genome Biol.">
        <title>Genome and low-iron response of an oceanic diatom adapted to chronic iron limitation.</title>
        <authorList>
            <person name="Lommer M."/>
            <person name="Specht M."/>
            <person name="Roy A.S."/>
            <person name="Kraemer L."/>
            <person name="Andreson R."/>
            <person name="Gutowska M.A."/>
            <person name="Wolf J."/>
            <person name="Bergner S.V."/>
            <person name="Schilhabel M.B."/>
            <person name="Klostermeier U.C."/>
            <person name="Beiko R.G."/>
            <person name="Rosenstiel P."/>
            <person name="Hippler M."/>
            <person name="Laroche J."/>
        </authorList>
    </citation>
    <scope>NUCLEOTIDE SEQUENCE [LARGE SCALE GENOMIC DNA]</scope>
    <source>
        <strain evidence="5 6">CCMP1005</strain>
    </source>
</reference>
<sequence>MVQRIAALAAAATLLVAVDSFSPSASSRGVQLQGVCRQQSPSATTALQMAQKMTPTRKTRREDSFDREVPKEEEDEEVILDFSEAQSKLKEDENKRRVEEGLTVGLTKEVSLRPFEDEDEFNAKKDDYEDMRAKIRARAAEENIEKSVATAQAIQEATQRAMAGQSSATPDTMLDLSGFAEKLDDGTDELTEEEQAEIDKLLDKSLIEQVQEELTNTRFPTPIAVFQTACVMFLIFAVSATLILKGDVFIRDFYTGLGFIPRPDEVYDFSDLELPDGFLEQVDLESASDVGGQVVEEATKVADSILSSYMSLRFAFFLSSVRLRLVAFEVLGEPVHHAVDGLIPRVLLDDASF</sequence>